<accession>A0A1G6VLW1</accession>
<evidence type="ECO:0008006" key="4">
    <source>
        <dbReference type="Google" id="ProtNLM"/>
    </source>
</evidence>
<dbReference type="Proteomes" id="UP000198748">
    <property type="component" value="Unassembled WGS sequence"/>
</dbReference>
<feature type="transmembrane region" description="Helical" evidence="1">
    <location>
        <begin position="715"/>
        <end position="734"/>
    </location>
</feature>
<dbReference type="RefSeq" id="WP_090145933.1">
    <property type="nucleotide sequence ID" value="NZ_FNAN01000001.1"/>
</dbReference>
<proteinExistence type="predicted"/>
<keyword evidence="1" id="KW-0812">Transmembrane</keyword>
<name>A0A1G6VLW1_9BACT</name>
<dbReference type="Gene3D" id="3.40.630.30">
    <property type="match status" value="1"/>
</dbReference>
<dbReference type="SUPFAM" id="SSF55729">
    <property type="entry name" value="Acyl-CoA N-acyltransferases (Nat)"/>
    <property type="match status" value="1"/>
</dbReference>
<dbReference type="AlphaFoldDB" id="A0A1G6VLW1"/>
<keyword evidence="3" id="KW-1185">Reference proteome</keyword>
<keyword evidence="1" id="KW-0472">Membrane</keyword>
<dbReference type="EMBL" id="FNAN01000001">
    <property type="protein sequence ID" value="SDD53875.1"/>
    <property type="molecule type" value="Genomic_DNA"/>
</dbReference>
<evidence type="ECO:0000256" key="1">
    <source>
        <dbReference type="SAM" id="Phobius"/>
    </source>
</evidence>
<sequence>MIKSFKLDLPSSDQIEVISSETDLLDKNSRLDEFYTQYKIAFPEITSERKDDLLRRLNADAIPNNYIVLYTRDGAVIGGLIMECYPCGYALLTYVFVLKEFDGQLIGTRLIDYLKRYIDTAINRSGRLDKRKIVILVFEAKIDAVYNNVHYSSIFEFYFRQNKLECQLINLYYIEPMSGSDDYLLGVIPTASSGNIRETLAISSYHTFLKELYYSADPENASRYLAAVKNRIDDRVENIPIVEFPKLRSPVLKIPKVSVALHIIEEDPDDISLLKENYYCKIFNSYEKDLFSQRYVQRSPYFSKHIDSQQVTIEFDGIVHFTSEGREETFIFVDEQGRVLSEEARQKNARVFINHTYFESEKKLIWTFVFHPESYFNEFEVIQLEKYFTGSQENVGVDANRNLDLTIKFLYQGRKYYDALSLANAILADLRSKSKTAGRADRSQGKLGAILAGAVQLDSSEIGFSRDPKHRVRLVERERHADSSSPQDDQWRFIYQYYNSDESTRKNDQGVDKLNELYDNNSYFEYALNSFCGIALGIFDFERMSFEEVGDTLVPLASTDTYFLILNKSSISCFCHENKLYANSIKYGIGINPYIIIPNAVLAYNSFWIDHGEKYLVEENPPELTGWRRLWILNRFFDKRNKVIFGHQLRHEVAEISKALHAELLNVFQYETEISIYNAGMEKRGINEKRTELVRHKNKKEDVLKEMEMRRTNSLGILSIILSVISLTQIYQFAAEARKAWILGFDPPESLRKGLENDPRIYIPSLSISIIFFFVFAYLIYRFYNAAEKVKSRSRDSRVG</sequence>
<gene>
    <name evidence="2" type="ORF">SAMN04487996_101266</name>
</gene>
<protein>
    <recommendedName>
        <fullName evidence="4">N-acetyltransferase domain-containing protein</fullName>
    </recommendedName>
</protein>
<dbReference type="OrthoDB" id="1488405at2"/>
<feature type="transmembrane region" description="Helical" evidence="1">
    <location>
        <begin position="761"/>
        <end position="784"/>
    </location>
</feature>
<evidence type="ECO:0000313" key="3">
    <source>
        <dbReference type="Proteomes" id="UP000198748"/>
    </source>
</evidence>
<dbReference type="CDD" id="cd04301">
    <property type="entry name" value="NAT_SF"/>
    <property type="match status" value="1"/>
</dbReference>
<organism evidence="2 3">
    <name type="scientific">Dyadobacter soli</name>
    <dbReference type="NCBI Taxonomy" id="659014"/>
    <lineage>
        <taxon>Bacteria</taxon>
        <taxon>Pseudomonadati</taxon>
        <taxon>Bacteroidota</taxon>
        <taxon>Cytophagia</taxon>
        <taxon>Cytophagales</taxon>
        <taxon>Spirosomataceae</taxon>
        <taxon>Dyadobacter</taxon>
    </lineage>
</organism>
<dbReference type="InterPro" id="IPR016181">
    <property type="entry name" value="Acyl_CoA_acyltransferase"/>
</dbReference>
<keyword evidence="1" id="KW-1133">Transmembrane helix</keyword>
<reference evidence="3" key="1">
    <citation type="submission" date="2016-10" db="EMBL/GenBank/DDBJ databases">
        <authorList>
            <person name="Varghese N."/>
            <person name="Submissions S."/>
        </authorList>
    </citation>
    <scope>NUCLEOTIDE SEQUENCE [LARGE SCALE GENOMIC DNA]</scope>
    <source>
        <strain evidence="3">DSM 25329</strain>
    </source>
</reference>
<evidence type="ECO:0000313" key="2">
    <source>
        <dbReference type="EMBL" id="SDD53875.1"/>
    </source>
</evidence>